<dbReference type="InterPro" id="IPR010071">
    <property type="entry name" value="AA_adenyl_dom"/>
</dbReference>
<dbReference type="Gene3D" id="3.30.559.10">
    <property type="entry name" value="Chloramphenicol acetyltransferase-like domain"/>
    <property type="match status" value="1"/>
</dbReference>
<dbReference type="InterPro" id="IPR000873">
    <property type="entry name" value="AMP-dep_synth/lig_dom"/>
</dbReference>
<feature type="domain" description="Carrier" evidence="5">
    <location>
        <begin position="963"/>
        <end position="1038"/>
    </location>
</feature>
<dbReference type="InterPro" id="IPR009081">
    <property type="entry name" value="PP-bd_ACP"/>
</dbReference>
<dbReference type="Pfam" id="PF00501">
    <property type="entry name" value="AMP-binding"/>
    <property type="match status" value="1"/>
</dbReference>
<dbReference type="PROSITE" id="PS00012">
    <property type="entry name" value="PHOSPHOPANTETHEINE"/>
    <property type="match status" value="1"/>
</dbReference>
<evidence type="ECO:0000256" key="1">
    <source>
        <dbReference type="ARBA" id="ARBA00001957"/>
    </source>
</evidence>
<dbReference type="InterPro" id="IPR036291">
    <property type="entry name" value="NAD(P)-bd_dom_sf"/>
</dbReference>
<sequence length="1458" mass="163774">MLAQVQGFQLSPQQKRLWLLQQENSVYLACCAVLITGNLQVNVLKDALQKVVDRNEILRTKFYRPQGIKIPVQIIEASKFLFLEETIISNNRLSQLIDELFIVETQHHQAEEDLFSTKLFTINNNVNVLFIKIPALCADTLSLNNLVAEISNCYLACSQNKDILDEPLQYADIAAWLNELLADEESDIGRRYWRQIDISRCGSYKLINEQPKEQLDKFHPKIFYTLINQQLANKVNELSQKYQTSTANFLLTCWLILLWRLTGNADLIIGTGFDGRNYEELKTSLGLFAKYLSLACSLKDGDRFTDIIAKVNHITTEMSDWQESFSWDASQQDGSTAFFPFCFEFTAAPQPHKAGEVTFTLYQHYVCSDRFKVKLAAVQTVDGELKAEFHYDSNLFAIADIENLANQFVCLLESAIENPQANISQLNIFPTAQRKQLLIDFNNTQTSALPYQCIHHWFEAQCQQTPDNIAVVFAEQKLTYQELNKRANQLAHYLQNLGVGSEQLIGICVERSLLMVIGILGILKAGAAYVPIDPNYPTERKAYILADTQMSLLLTQASLAASFPADNITTICLDTDSEVINQQPQVNLISPTNADNLAYVIYTSGSTGKPKGTLIEHSGLVNYLNWCTQAYKVEQGSGTLVHSSLSFDLTITSLFSPLLVGSQVELLPEHQGIETLAPTIKARSNLSLVKITPAHLELLSQQLTPQEAAGRTNAFIIGGENLTTQHINFWQKYAPDTVLINEYGPTETVVGCCIYQVPQNHNYSSSIPIGHPIANTQLYVLDQYLQPVPKGVIGELYIGGAGLARGYLKQPELTAQKFIPHPFNDEPGARLYRTGDQVRFRVDGTLEFLGRLDDQVKLRGFRIELGEIESLLCLHPKVKDVVVTVREDVAGDQRLIAYLVVQPESLSVEDLRHFLQQKLPDYMIPSAFIPLQNFPLTANGKVDRKALPAPEKINAEIEQFYVAPRNSLEAQIAEIWSQVLRVEKVGIHHNFFTLGGHSLLVTQLISRMRDALGVELLIQEVFVNPTVAELCVIVTQKLAEQVDDEILARSLTEFNDLNQTNIINLAQETILDSTIYPSTFWRKHETASTSILLTGSTGFLGAFLLFELLQHQTHIYCLVRATNLKVAKEKLQKTLESYLIWDESFSQRITPIIGDLSQPLLGLNEAEFEKLAITIDIIYHNGAWVNHIYPYSILKPANVLGTQEILRLASKIKTKPVHFISSSGVVASKVESGVKLVREQDSLNENDFPSNGYSQTKWIAEKLVQTAAQRGIPISIYRPSRISGHSQTGVFNRHDFLYKLIIGCVQLGTAPDINIRNNIVPVDYVSKAIVHLSQQEKSLGQTFHLVHSQTLHSNTLIEHIRSLNYAIEQVSYDLWREKLLKITQGSLEHPLSSLVPFFPVKQTQEENSHSGFLQFDNQNVINGLVGTSITCPPVDSQLLNVYFSHLMNLGFLDNQVAN</sequence>
<dbReference type="CDD" id="cd05930">
    <property type="entry name" value="A_NRPS"/>
    <property type="match status" value="1"/>
</dbReference>
<proteinExistence type="predicted"/>
<dbReference type="InterPro" id="IPR045851">
    <property type="entry name" value="AMP-bd_C_sf"/>
</dbReference>
<dbReference type="InterPro" id="IPR006162">
    <property type="entry name" value="Ppantetheine_attach_site"/>
</dbReference>
<evidence type="ECO:0000313" key="6">
    <source>
        <dbReference type="EMBL" id="MBD2500017.1"/>
    </source>
</evidence>
<keyword evidence="7" id="KW-1185">Reference proteome</keyword>
<dbReference type="NCBIfam" id="TIGR01746">
    <property type="entry name" value="Thioester-redct"/>
    <property type="match status" value="1"/>
</dbReference>
<dbReference type="InterPro" id="IPR010080">
    <property type="entry name" value="Thioester_reductase-like_dom"/>
</dbReference>
<keyword evidence="3" id="KW-0597">Phosphoprotein</keyword>
<dbReference type="NCBIfam" id="TIGR01733">
    <property type="entry name" value="AA-adenyl-dom"/>
    <property type="match status" value="1"/>
</dbReference>
<dbReference type="Gene3D" id="3.40.50.720">
    <property type="entry name" value="NAD(P)-binding Rossmann-like Domain"/>
    <property type="match status" value="1"/>
</dbReference>
<dbReference type="SUPFAM" id="SSF56801">
    <property type="entry name" value="Acetyl-CoA synthetase-like"/>
    <property type="match status" value="1"/>
</dbReference>
<dbReference type="InterPro" id="IPR036736">
    <property type="entry name" value="ACP-like_sf"/>
</dbReference>
<accession>A0ABR8D114</accession>
<dbReference type="SUPFAM" id="SSF52777">
    <property type="entry name" value="CoA-dependent acyltransferases"/>
    <property type="match status" value="2"/>
</dbReference>
<protein>
    <submittedName>
        <fullName evidence="6">Amino acid adenylation domain-containing protein</fullName>
    </submittedName>
</protein>
<dbReference type="Pfam" id="PF00550">
    <property type="entry name" value="PP-binding"/>
    <property type="match status" value="1"/>
</dbReference>
<dbReference type="InterPro" id="IPR020845">
    <property type="entry name" value="AMP-binding_CS"/>
</dbReference>
<organism evidence="6 7">
    <name type="scientific">Anabaena azotica FACHB-119</name>
    <dbReference type="NCBI Taxonomy" id="947527"/>
    <lineage>
        <taxon>Bacteria</taxon>
        <taxon>Bacillati</taxon>
        <taxon>Cyanobacteriota</taxon>
        <taxon>Cyanophyceae</taxon>
        <taxon>Nostocales</taxon>
        <taxon>Nostocaceae</taxon>
        <taxon>Anabaena</taxon>
        <taxon>Anabaena azotica</taxon>
    </lineage>
</organism>
<dbReference type="InterPro" id="IPR013120">
    <property type="entry name" value="FAR_NAD-bd"/>
</dbReference>
<name>A0ABR8D114_9NOST</name>
<dbReference type="SUPFAM" id="SSF47336">
    <property type="entry name" value="ACP-like"/>
    <property type="match status" value="1"/>
</dbReference>
<comment type="cofactor">
    <cofactor evidence="1">
        <name>pantetheine 4'-phosphate</name>
        <dbReference type="ChEBI" id="CHEBI:47942"/>
    </cofactor>
</comment>
<dbReference type="Gene3D" id="3.30.300.30">
    <property type="match status" value="1"/>
</dbReference>
<evidence type="ECO:0000259" key="5">
    <source>
        <dbReference type="PROSITE" id="PS50075"/>
    </source>
</evidence>
<dbReference type="PROSITE" id="PS00455">
    <property type="entry name" value="AMP_BINDING"/>
    <property type="match status" value="1"/>
</dbReference>
<dbReference type="Proteomes" id="UP000661112">
    <property type="component" value="Unassembled WGS sequence"/>
</dbReference>
<keyword evidence="4" id="KW-0436">Ligase</keyword>
<dbReference type="EMBL" id="JACJSG010000005">
    <property type="protein sequence ID" value="MBD2500017.1"/>
    <property type="molecule type" value="Genomic_DNA"/>
</dbReference>
<evidence type="ECO:0000256" key="3">
    <source>
        <dbReference type="ARBA" id="ARBA00022553"/>
    </source>
</evidence>
<dbReference type="SUPFAM" id="SSF51735">
    <property type="entry name" value="NAD(P)-binding Rossmann-fold domains"/>
    <property type="match status" value="1"/>
</dbReference>
<dbReference type="Gene3D" id="3.40.50.980">
    <property type="match status" value="2"/>
</dbReference>
<dbReference type="Pfam" id="PF00668">
    <property type="entry name" value="Condensation"/>
    <property type="match status" value="1"/>
</dbReference>
<dbReference type="Pfam" id="PF13193">
    <property type="entry name" value="AMP-binding_C"/>
    <property type="match status" value="1"/>
</dbReference>
<dbReference type="SMART" id="SM00823">
    <property type="entry name" value="PKS_PP"/>
    <property type="match status" value="1"/>
</dbReference>
<dbReference type="InterPro" id="IPR020806">
    <property type="entry name" value="PKS_PP-bd"/>
</dbReference>
<comment type="caution">
    <text evidence="6">The sequence shown here is derived from an EMBL/GenBank/DDBJ whole genome shotgun (WGS) entry which is preliminary data.</text>
</comment>
<evidence type="ECO:0000256" key="2">
    <source>
        <dbReference type="ARBA" id="ARBA00022450"/>
    </source>
</evidence>
<gene>
    <name evidence="6" type="ORF">H6G83_05180</name>
</gene>
<evidence type="ECO:0000313" key="7">
    <source>
        <dbReference type="Proteomes" id="UP000661112"/>
    </source>
</evidence>
<dbReference type="Pfam" id="PF07993">
    <property type="entry name" value="NAD_binding_4"/>
    <property type="match status" value="1"/>
</dbReference>
<evidence type="ECO:0000256" key="4">
    <source>
        <dbReference type="ARBA" id="ARBA00022598"/>
    </source>
</evidence>
<dbReference type="CDD" id="cd05235">
    <property type="entry name" value="SDR_e1"/>
    <property type="match status" value="1"/>
</dbReference>
<dbReference type="PANTHER" id="PTHR44845:SF6">
    <property type="entry name" value="BETA-ALANINE-ACTIVATING ENZYME"/>
    <property type="match status" value="1"/>
</dbReference>
<dbReference type="Gene3D" id="1.10.1200.10">
    <property type="entry name" value="ACP-like"/>
    <property type="match status" value="1"/>
</dbReference>
<reference evidence="6 7" key="1">
    <citation type="journal article" date="2020" name="ISME J.">
        <title>Comparative genomics reveals insights into cyanobacterial evolution and habitat adaptation.</title>
        <authorList>
            <person name="Chen M.Y."/>
            <person name="Teng W.K."/>
            <person name="Zhao L."/>
            <person name="Hu C.X."/>
            <person name="Zhou Y.K."/>
            <person name="Han B.P."/>
            <person name="Song L.R."/>
            <person name="Shu W.S."/>
        </authorList>
    </citation>
    <scope>NUCLEOTIDE SEQUENCE [LARGE SCALE GENOMIC DNA]</scope>
    <source>
        <strain evidence="6 7">FACHB-119</strain>
    </source>
</reference>
<dbReference type="PROSITE" id="PS50075">
    <property type="entry name" value="CARRIER"/>
    <property type="match status" value="1"/>
</dbReference>
<dbReference type="Gene3D" id="2.30.38.10">
    <property type="entry name" value="Luciferase, Domain 3"/>
    <property type="match status" value="1"/>
</dbReference>
<dbReference type="Gene3D" id="3.30.559.30">
    <property type="entry name" value="Nonribosomal peptide synthetase, condensation domain"/>
    <property type="match status" value="1"/>
</dbReference>
<keyword evidence="2" id="KW-0596">Phosphopantetheine</keyword>
<dbReference type="RefSeq" id="WP_190467967.1">
    <property type="nucleotide sequence ID" value="NZ_JACJSG010000005.1"/>
</dbReference>
<dbReference type="InterPro" id="IPR025110">
    <property type="entry name" value="AMP-bd_C"/>
</dbReference>
<dbReference type="InterPro" id="IPR023213">
    <property type="entry name" value="CAT-like_dom_sf"/>
</dbReference>
<dbReference type="InterPro" id="IPR001242">
    <property type="entry name" value="Condensation_dom"/>
</dbReference>
<dbReference type="PANTHER" id="PTHR44845">
    <property type="entry name" value="CARRIER DOMAIN-CONTAINING PROTEIN"/>
    <property type="match status" value="1"/>
</dbReference>